<feature type="transmembrane region" description="Helical" evidence="8">
    <location>
        <begin position="167"/>
        <end position="192"/>
    </location>
</feature>
<dbReference type="Proteomes" id="UP000199065">
    <property type="component" value="Unassembled WGS sequence"/>
</dbReference>
<organism evidence="9 10">
    <name type="scientific">Corynebacterium spheniscorum</name>
    <dbReference type="NCBI Taxonomy" id="185761"/>
    <lineage>
        <taxon>Bacteria</taxon>
        <taxon>Bacillati</taxon>
        <taxon>Actinomycetota</taxon>
        <taxon>Actinomycetes</taxon>
        <taxon>Mycobacteriales</taxon>
        <taxon>Corynebacteriaceae</taxon>
        <taxon>Corynebacterium</taxon>
    </lineage>
</organism>
<keyword evidence="7 8" id="KW-0472">Membrane</keyword>
<feature type="transmembrane region" description="Helical" evidence="8">
    <location>
        <begin position="213"/>
        <end position="234"/>
    </location>
</feature>
<dbReference type="GO" id="GO:0005886">
    <property type="term" value="C:plasma membrane"/>
    <property type="evidence" value="ECO:0007669"/>
    <property type="project" value="UniProtKB-SubCell"/>
</dbReference>
<keyword evidence="10" id="KW-1185">Reference proteome</keyword>
<evidence type="ECO:0000256" key="5">
    <source>
        <dbReference type="ARBA" id="ARBA00022692"/>
    </source>
</evidence>
<dbReference type="GO" id="GO:0022857">
    <property type="term" value="F:transmembrane transporter activity"/>
    <property type="evidence" value="ECO:0007669"/>
    <property type="project" value="InterPro"/>
</dbReference>
<proteinExistence type="inferred from homology"/>
<gene>
    <name evidence="9" type="ORF">SAMN05660282_01906</name>
</gene>
<keyword evidence="5 8" id="KW-0812">Transmembrane</keyword>
<evidence type="ECO:0000256" key="1">
    <source>
        <dbReference type="ARBA" id="ARBA00004651"/>
    </source>
</evidence>
<evidence type="ECO:0000256" key="7">
    <source>
        <dbReference type="ARBA" id="ARBA00023136"/>
    </source>
</evidence>
<feature type="transmembrane region" description="Helical" evidence="8">
    <location>
        <begin position="34"/>
        <end position="53"/>
    </location>
</feature>
<keyword evidence="6 8" id="KW-1133">Transmembrane helix</keyword>
<dbReference type="PANTHER" id="PTHR30472">
    <property type="entry name" value="FERRIC ENTEROBACTIN TRANSPORT SYSTEM PERMEASE PROTEIN"/>
    <property type="match status" value="1"/>
</dbReference>
<keyword evidence="4" id="KW-1003">Cell membrane</keyword>
<dbReference type="Gene3D" id="1.10.3470.10">
    <property type="entry name" value="ABC transporter involved in vitamin B12 uptake, BtuC"/>
    <property type="match status" value="1"/>
</dbReference>
<feature type="transmembrane region" description="Helical" evidence="8">
    <location>
        <begin position="79"/>
        <end position="97"/>
    </location>
</feature>
<evidence type="ECO:0000256" key="8">
    <source>
        <dbReference type="SAM" id="Phobius"/>
    </source>
</evidence>
<reference evidence="9 10" key="1">
    <citation type="submission" date="2016-10" db="EMBL/GenBank/DDBJ databases">
        <authorList>
            <person name="de Groot N.N."/>
        </authorList>
    </citation>
    <scope>NUCLEOTIDE SEQUENCE [LARGE SCALE GENOMIC DNA]</scope>
    <source>
        <strain>J11</strain>
        <strain evidence="10">PG 39</strain>
    </source>
</reference>
<dbReference type="SUPFAM" id="SSF81345">
    <property type="entry name" value="ABC transporter involved in vitamin B12 uptake, BtuC"/>
    <property type="match status" value="1"/>
</dbReference>
<protein>
    <submittedName>
        <fullName evidence="9">Iron complex transport system permease protein</fullName>
    </submittedName>
</protein>
<feature type="transmembrane region" description="Helical" evidence="8">
    <location>
        <begin position="264"/>
        <end position="290"/>
    </location>
</feature>
<comment type="subcellular location">
    <subcellularLocation>
        <location evidence="1">Cell membrane</location>
        <topology evidence="1">Multi-pass membrane protein</topology>
    </subcellularLocation>
</comment>
<dbReference type="STRING" id="185761.SAMN05660282_01906"/>
<feature type="transmembrane region" description="Helical" evidence="8">
    <location>
        <begin position="302"/>
        <end position="324"/>
    </location>
</feature>
<name>A0A1I2UM10_9CORY</name>
<dbReference type="Pfam" id="PF01032">
    <property type="entry name" value="FecCD"/>
    <property type="match status" value="1"/>
</dbReference>
<evidence type="ECO:0000313" key="10">
    <source>
        <dbReference type="Proteomes" id="UP000199065"/>
    </source>
</evidence>
<feature type="transmembrane region" description="Helical" evidence="8">
    <location>
        <begin position="109"/>
        <end position="127"/>
    </location>
</feature>
<dbReference type="PANTHER" id="PTHR30472:SF24">
    <property type="entry name" value="FERRIC ENTEROBACTIN TRANSPORT SYSTEM PERMEASE PROTEIN FEPG"/>
    <property type="match status" value="1"/>
</dbReference>
<evidence type="ECO:0000256" key="4">
    <source>
        <dbReference type="ARBA" id="ARBA00022475"/>
    </source>
</evidence>
<dbReference type="InterPro" id="IPR000522">
    <property type="entry name" value="ABC_transptr_permease_BtuC"/>
</dbReference>
<accession>A0A1I2UM10</accession>
<comment type="similarity">
    <text evidence="2">Belongs to the binding-protein-dependent transport system permease family. FecCD subfamily.</text>
</comment>
<dbReference type="CDD" id="cd06550">
    <property type="entry name" value="TM_ABC_iron-siderophores_like"/>
    <property type="match status" value="1"/>
</dbReference>
<sequence>MTLGSSLGAGAADSVAEAHSVAAAHSPATSIQRVALALWVGGCLLIIGMMWAWRLTHIEVPAEATWLAPEMQAIVRDRLLAGTIVGAVLGIAGLLLRTASSNPLADPEITGVNAGAALGVVAVAALTPAQGAAALLPGGLLGAIAAASITVMVGLRGGHGDLSGVVAIQRMLLLGLAVSAMLSAITAIVLVLDEAQLVTVLSWLSGKLGGIRLPDLIPALVISVLVVPVVWWGARGFDALAIGDSVASAIGARPARLRLIATTVAVLLIAPCVAAAGPIGFLGLLSAVVAHRLCGPRHRWGIPVAALSGAAVLLLADSIAQWLWAPAETPVGIVTSIVGVPVLLWGIRQVQRRHGRSAKNHVGASGTVGTAKVAAGAARATIGGERV</sequence>
<evidence type="ECO:0000313" key="9">
    <source>
        <dbReference type="EMBL" id="SFG77339.1"/>
    </source>
</evidence>
<keyword evidence="3" id="KW-0813">Transport</keyword>
<evidence type="ECO:0000256" key="3">
    <source>
        <dbReference type="ARBA" id="ARBA00022448"/>
    </source>
</evidence>
<dbReference type="InterPro" id="IPR037294">
    <property type="entry name" value="ABC_BtuC-like"/>
</dbReference>
<feature type="transmembrane region" description="Helical" evidence="8">
    <location>
        <begin position="134"/>
        <end position="155"/>
    </location>
</feature>
<dbReference type="GO" id="GO:0033214">
    <property type="term" value="P:siderophore-iron import into cell"/>
    <property type="evidence" value="ECO:0007669"/>
    <property type="project" value="TreeGrafter"/>
</dbReference>
<dbReference type="EMBL" id="FOPJ01000014">
    <property type="protein sequence ID" value="SFG77339.1"/>
    <property type="molecule type" value="Genomic_DNA"/>
</dbReference>
<evidence type="ECO:0000256" key="6">
    <source>
        <dbReference type="ARBA" id="ARBA00022989"/>
    </source>
</evidence>
<dbReference type="AlphaFoldDB" id="A0A1I2UM10"/>
<evidence type="ECO:0000256" key="2">
    <source>
        <dbReference type="ARBA" id="ARBA00007935"/>
    </source>
</evidence>
<feature type="transmembrane region" description="Helical" evidence="8">
    <location>
        <begin position="330"/>
        <end position="347"/>
    </location>
</feature>